<dbReference type="Pfam" id="PF01636">
    <property type="entry name" value="APH"/>
    <property type="match status" value="1"/>
</dbReference>
<evidence type="ECO:0000259" key="2">
    <source>
        <dbReference type="Pfam" id="PF01636"/>
    </source>
</evidence>
<dbReference type="Proteomes" id="UP000558113">
    <property type="component" value="Unassembled WGS sequence"/>
</dbReference>
<protein>
    <submittedName>
        <fullName evidence="3">Phosphotransferase</fullName>
    </submittedName>
</protein>
<dbReference type="OrthoDB" id="156345at2"/>
<keyword evidence="3" id="KW-0808">Transferase</keyword>
<dbReference type="InterPro" id="IPR050249">
    <property type="entry name" value="Pseudomonas-type_ThrB"/>
</dbReference>
<comment type="similarity">
    <text evidence="1">Belongs to the pseudomonas-type ThrB family.</text>
</comment>
<dbReference type="RefSeq" id="WP_161694607.1">
    <property type="nucleotide sequence ID" value="NZ_JAAAMU010000002.1"/>
</dbReference>
<dbReference type="Gene3D" id="3.90.1200.10">
    <property type="match status" value="1"/>
</dbReference>
<dbReference type="Gene3D" id="3.30.200.20">
    <property type="entry name" value="Phosphorylase Kinase, domain 1"/>
    <property type="match status" value="1"/>
</dbReference>
<evidence type="ECO:0000256" key="1">
    <source>
        <dbReference type="ARBA" id="ARBA00038240"/>
    </source>
</evidence>
<dbReference type="SUPFAM" id="SSF56112">
    <property type="entry name" value="Protein kinase-like (PK-like)"/>
    <property type="match status" value="1"/>
</dbReference>
<dbReference type="InterPro" id="IPR011009">
    <property type="entry name" value="Kinase-like_dom_sf"/>
</dbReference>
<dbReference type="EMBL" id="JAAAMU010000002">
    <property type="protein sequence ID" value="NBC68118.1"/>
    <property type="molecule type" value="Genomic_DNA"/>
</dbReference>
<proteinExistence type="inferred from homology"/>
<dbReference type="PANTHER" id="PTHR21064:SF6">
    <property type="entry name" value="AMINOGLYCOSIDE PHOSPHOTRANSFERASE DOMAIN-CONTAINING PROTEIN"/>
    <property type="match status" value="1"/>
</dbReference>
<evidence type="ECO:0000313" key="3">
    <source>
        <dbReference type="EMBL" id="NBC68118.1"/>
    </source>
</evidence>
<dbReference type="GO" id="GO:0019202">
    <property type="term" value="F:amino acid kinase activity"/>
    <property type="evidence" value="ECO:0007669"/>
    <property type="project" value="TreeGrafter"/>
</dbReference>
<reference evidence="3 4" key="1">
    <citation type="submission" date="2020-01" db="EMBL/GenBank/DDBJ databases">
        <title>Paenibacillus soybeanensis sp. nov. isolated from the nodules of soybean (Glycine max(L.) Merr).</title>
        <authorList>
            <person name="Wang H."/>
        </authorList>
    </citation>
    <scope>NUCLEOTIDE SEQUENCE [LARGE SCALE GENOMIC DNA]</scope>
    <source>
        <strain evidence="3 4">DSM 23054</strain>
    </source>
</reference>
<feature type="domain" description="Aminoglycoside phosphotransferase" evidence="2">
    <location>
        <begin position="28"/>
        <end position="257"/>
    </location>
</feature>
<keyword evidence="4" id="KW-1185">Reference proteome</keyword>
<accession>A0A7X5BV74</accession>
<dbReference type="AlphaFoldDB" id="A0A7X5BV74"/>
<dbReference type="PANTHER" id="PTHR21064">
    <property type="entry name" value="AMINOGLYCOSIDE PHOSPHOTRANSFERASE DOMAIN-CONTAINING PROTEIN-RELATED"/>
    <property type="match status" value="1"/>
</dbReference>
<dbReference type="InterPro" id="IPR002575">
    <property type="entry name" value="Aminoglycoside_PTrfase"/>
</dbReference>
<gene>
    <name evidence="3" type="ORF">GT003_03800</name>
</gene>
<sequence>MAKRADDVFSAIVKRYPLREPLRIEREESGMNNTTRMIYAANGRFVLRIYDNHRDSAIAGIEHAILSTLQEEGLSFKVPNPAVNREGMTITKGPDAKLAAVFRYIAGDRPTAEIPSHIEGLGRAAGELVHCLAKLDTLGALQPLYKPYYEFQETHAAMDDDAIRTLSAKLPLTSEQRDNVDCLLLVKRRLTSLIDRIRALPHQWVHGDIVFSNALADGDFIVGLLDFEFCTVDVRAMEAAVMIAEFPSADDAQALERISLLCRGFGEKQRLGSDEIGLLPDLIQLRMMDVWLHFAGRLSEGLDSADVWLHQIDRVSFVCEWVERKRAELYMAFRVMEARPLD</sequence>
<comment type="caution">
    <text evidence="3">The sequence shown here is derived from an EMBL/GenBank/DDBJ whole genome shotgun (WGS) entry which is preliminary data.</text>
</comment>
<organism evidence="3 4">
    <name type="scientific">Paenibacillus sacheonensis</name>
    <dbReference type="NCBI Taxonomy" id="742054"/>
    <lineage>
        <taxon>Bacteria</taxon>
        <taxon>Bacillati</taxon>
        <taxon>Bacillota</taxon>
        <taxon>Bacilli</taxon>
        <taxon>Bacillales</taxon>
        <taxon>Paenibacillaceae</taxon>
        <taxon>Paenibacillus</taxon>
    </lineage>
</organism>
<evidence type="ECO:0000313" key="4">
    <source>
        <dbReference type="Proteomes" id="UP000558113"/>
    </source>
</evidence>
<name>A0A7X5BV74_9BACL</name>